<dbReference type="RefSeq" id="WP_406787894.1">
    <property type="nucleotide sequence ID" value="NZ_JBJIAA010000009.1"/>
</dbReference>
<keyword evidence="2" id="KW-1185">Reference proteome</keyword>
<evidence type="ECO:0008006" key="3">
    <source>
        <dbReference type="Google" id="ProtNLM"/>
    </source>
</evidence>
<evidence type="ECO:0000313" key="1">
    <source>
        <dbReference type="EMBL" id="MFL0251241.1"/>
    </source>
</evidence>
<sequence length="213" mass="22247">MQTTGNYGLKKPDGSDTVDISVLNGNMDMIDTELKKRALVSDIPSSLPANGGNSATVGGFSASGTPSTTEKSNLVGMINELFQSGTNGKNDIYNAISAKGTTPASKNFADLVSAIGNISTGKKYASGTAPTVSSNATYPITGLNFIPSIIILSFTAFNNFYVSCSTDSSSGWRYFSASGSQGLYCETKPTDGSFIIKGDINSDSTNIHWLAIE</sequence>
<accession>A0ABW8TFH2</accession>
<comment type="caution">
    <text evidence="1">The sequence shown here is derived from an EMBL/GenBank/DDBJ whole genome shotgun (WGS) entry which is preliminary data.</text>
</comment>
<dbReference type="EMBL" id="JBJIAA010000009">
    <property type="protein sequence ID" value="MFL0251241.1"/>
    <property type="molecule type" value="Genomic_DNA"/>
</dbReference>
<organism evidence="1 2">
    <name type="scientific">Clostridium neuense</name>
    <dbReference type="NCBI Taxonomy" id="1728934"/>
    <lineage>
        <taxon>Bacteria</taxon>
        <taxon>Bacillati</taxon>
        <taxon>Bacillota</taxon>
        <taxon>Clostridia</taxon>
        <taxon>Eubacteriales</taxon>
        <taxon>Clostridiaceae</taxon>
        <taxon>Clostridium</taxon>
    </lineage>
</organism>
<evidence type="ECO:0000313" key="2">
    <source>
        <dbReference type="Proteomes" id="UP001623592"/>
    </source>
</evidence>
<proteinExistence type="predicted"/>
<gene>
    <name evidence="1" type="ORF">ACJDT4_12465</name>
</gene>
<dbReference type="Proteomes" id="UP001623592">
    <property type="component" value="Unassembled WGS sequence"/>
</dbReference>
<name>A0ABW8TFH2_9CLOT</name>
<reference evidence="1 2" key="1">
    <citation type="submission" date="2024-11" db="EMBL/GenBank/DDBJ databases">
        <authorList>
            <person name="Heng Y.C."/>
            <person name="Lim A.C.H."/>
            <person name="Lee J.K.Y."/>
            <person name="Kittelmann S."/>
        </authorList>
    </citation>
    <scope>NUCLEOTIDE SEQUENCE [LARGE SCALE GENOMIC DNA]</scope>
    <source>
        <strain evidence="1 2">WILCCON 0114</strain>
    </source>
</reference>
<protein>
    <recommendedName>
        <fullName evidence="3">Tail fiber protein</fullName>
    </recommendedName>
</protein>